<dbReference type="AlphaFoldDB" id="A0A6A4GM52"/>
<evidence type="ECO:0000313" key="3">
    <source>
        <dbReference type="Proteomes" id="UP000799118"/>
    </source>
</evidence>
<evidence type="ECO:0000256" key="1">
    <source>
        <dbReference type="SAM" id="MobiDB-lite"/>
    </source>
</evidence>
<feature type="region of interest" description="Disordered" evidence="1">
    <location>
        <begin position="331"/>
        <end position="350"/>
    </location>
</feature>
<proteinExistence type="predicted"/>
<name>A0A6A4GM52_9AGAR</name>
<keyword evidence="3" id="KW-1185">Reference proteome</keyword>
<evidence type="ECO:0000313" key="2">
    <source>
        <dbReference type="EMBL" id="KAE9386335.1"/>
    </source>
</evidence>
<feature type="compositionally biased region" description="Basic and acidic residues" evidence="1">
    <location>
        <begin position="332"/>
        <end position="347"/>
    </location>
</feature>
<accession>A0A6A4GM52</accession>
<organism evidence="2 3">
    <name type="scientific">Gymnopus androsaceus JB14</name>
    <dbReference type="NCBI Taxonomy" id="1447944"/>
    <lineage>
        <taxon>Eukaryota</taxon>
        <taxon>Fungi</taxon>
        <taxon>Dikarya</taxon>
        <taxon>Basidiomycota</taxon>
        <taxon>Agaricomycotina</taxon>
        <taxon>Agaricomycetes</taxon>
        <taxon>Agaricomycetidae</taxon>
        <taxon>Agaricales</taxon>
        <taxon>Marasmiineae</taxon>
        <taxon>Omphalotaceae</taxon>
        <taxon>Gymnopus</taxon>
    </lineage>
</organism>
<sequence length="371" mass="43020">MFYNCDFPTNKYSYVQEVDRDPQKEMDELREERLKRKAFFSKFSTQELYTDEFSGPTLDDITSLALAAGPETILRCYRSRSDDPINDAIEELGDKLKYHPPLERLPLALNVIKDWALIPIWTRTTWTPLSARYGVWSRYSERFGKMEVESRFLRKTLEAHSDKDYLSKIMDYFYDSSSMKTARLFKFSSLDLGVSASVLIIKFRDGFNCEIEVSEYHKKFNTQRPESLEHPRLRHCTNSMRMRQQQRRDGDLEGGVGANAERRLPTTHRRAVYSFLENALENQGEDGAEFREVYGTQTTTWIPQKVHGGIAQLGEQQTEVALRSRVRSAWQIDKRPEGSAEDSRNSEDGLCAVRSNAKNLKAYSPQKPFKV</sequence>
<reference evidence="2" key="1">
    <citation type="journal article" date="2019" name="Environ. Microbiol.">
        <title>Fungal ecological strategies reflected in gene transcription - a case study of two litter decomposers.</title>
        <authorList>
            <person name="Barbi F."/>
            <person name="Kohler A."/>
            <person name="Barry K."/>
            <person name="Baskaran P."/>
            <person name="Daum C."/>
            <person name="Fauchery L."/>
            <person name="Ihrmark K."/>
            <person name="Kuo A."/>
            <person name="LaButti K."/>
            <person name="Lipzen A."/>
            <person name="Morin E."/>
            <person name="Grigoriev I.V."/>
            <person name="Henrissat B."/>
            <person name="Lindahl B."/>
            <person name="Martin F."/>
        </authorList>
    </citation>
    <scope>NUCLEOTIDE SEQUENCE</scope>
    <source>
        <strain evidence="2">JB14</strain>
    </source>
</reference>
<dbReference type="EMBL" id="ML769889">
    <property type="protein sequence ID" value="KAE9386335.1"/>
    <property type="molecule type" value="Genomic_DNA"/>
</dbReference>
<protein>
    <submittedName>
        <fullName evidence="2">Uncharacterized protein</fullName>
    </submittedName>
</protein>
<feature type="region of interest" description="Disordered" evidence="1">
    <location>
        <begin position="239"/>
        <end position="258"/>
    </location>
</feature>
<gene>
    <name evidence="2" type="ORF">BT96DRAFT_949185</name>
</gene>
<dbReference type="OrthoDB" id="2745518at2759"/>
<dbReference type="Proteomes" id="UP000799118">
    <property type="component" value="Unassembled WGS sequence"/>
</dbReference>